<feature type="transmembrane region" description="Helical" evidence="2">
    <location>
        <begin position="175"/>
        <end position="196"/>
    </location>
</feature>
<dbReference type="InterPro" id="IPR052734">
    <property type="entry name" value="Nod_factor_acetyltransferase"/>
</dbReference>
<dbReference type="AlphaFoldDB" id="A0A2S6ISL3"/>
<keyword evidence="5" id="KW-1185">Reference proteome</keyword>
<dbReference type="RefSeq" id="WP_104432086.1">
    <property type="nucleotide sequence ID" value="NZ_PTJD01000004.1"/>
</dbReference>
<evidence type="ECO:0000313" key="5">
    <source>
        <dbReference type="Proteomes" id="UP000239485"/>
    </source>
</evidence>
<evidence type="ECO:0000256" key="1">
    <source>
        <dbReference type="SAM" id="MobiDB-lite"/>
    </source>
</evidence>
<feature type="transmembrane region" description="Helical" evidence="2">
    <location>
        <begin position="152"/>
        <end position="169"/>
    </location>
</feature>
<evidence type="ECO:0000259" key="3">
    <source>
        <dbReference type="Pfam" id="PF01757"/>
    </source>
</evidence>
<keyword evidence="2" id="KW-0472">Membrane</keyword>
<feature type="transmembrane region" description="Helical" evidence="2">
    <location>
        <begin position="86"/>
        <end position="104"/>
    </location>
</feature>
<feature type="region of interest" description="Disordered" evidence="1">
    <location>
        <begin position="336"/>
        <end position="368"/>
    </location>
</feature>
<dbReference type="InterPro" id="IPR002656">
    <property type="entry name" value="Acyl_transf_3_dom"/>
</dbReference>
<dbReference type="OrthoDB" id="3746662at2"/>
<feature type="domain" description="Acyltransferase 3" evidence="3">
    <location>
        <begin position="6"/>
        <end position="317"/>
    </location>
</feature>
<dbReference type="GO" id="GO:0016747">
    <property type="term" value="F:acyltransferase activity, transferring groups other than amino-acyl groups"/>
    <property type="evidence" value="ECO:0007669"/>
    <property type="project" value="InterPro"/>
</dbReference>
<evidence type="ECO:0000256" key="2">
    <source>
        <dbReference type="SAM" id="Phobius"/>
    </source>
</evidence>
<dbReference type="PANTHER" id="PTHR37312:SF1">
    <property type="entry name" value="MEMBRANE-BOUND ACYLTRANSFERASE YKRP-RELATED"/>
    <property type="match status" value="1"/>
</dbReference>
<comment type="caution">
    <text evidence="4">The sequence shown here is derived from an EMBL/GenBank/DDBJ whole genome shotgun (WGS) entry which is preliminary data.</text>
</comment>
<organism evidence="4 5">
    <name type="scientific">Kineococcus xinjiangensis</name>
    <dbReference type="NCBI Taxonomy" id="512762"/>
    <lineage>
        <taxon>Bacteria</taxon>
        <taxon>Bacillati</taxon>
        <taxon>Actinomycetota</taxon>
        <taxon>Actinomycetes</taxon>
        <taxon>Kineosporiales</taxon>
        <taxon>Kineosporiaceae</taxon>
        <taxon>Kineococcus</taxon>
    </lineage>
</organism>
<name>A0A2S6ISL3_9ACTN</name>
<feature type="transmembrane region" description="Helical" evidence="2">
    <location>
        <begin position="236"/>
        <end position="256"/>
    </location>
</feature>
<dbReference type="EMBL" id="PTJD01000004">
    <property type="protein sequence ID" value="PPK97244.1"/>
    <property type="molecule type" value="Genomic_DNA"/>
</dbReference>
<protein>
    <submittedName>
        <fullName evidence="4">Fucose 4-O-acetylase-like acetyltransferase</fullName>
    </submittedName>
</protein>
<keyword evidence="2" id="KW-0812">Transmembrane</keyword>
<feature type="transmembrane region" description="Helical" evidence="2">
    <location>
        <begin position="124"/>
        <end position="145"/>
    </location>
</feature>
<sequence length="368" mass="39754">MARKDVGIESLRGIAIVLMVAGHVIGSDSAYGLRVPEDSLWRFSYRALEDLRMPLFSAISGYVYAHRPLFAPAGIRPLVRGKARRLLVPFVVVATAFFLVQHVVPGTNTRTDLGDIWQAYVYGYQHLWFVQAVFLIFVAVGILDAYGVLRSVRGWAAALAVAVVVHVLVDVPAAVNVFSVGGALRLLPFFLLGYGLHRHGDRLLTPRLVLGAVVLFLPLYALRLTTIVSGEPESESALRALSLAVGVLGIVLLLAVRHRLRSRALMWLGGFSYGIYLLHVFGTAGARITAQRLLGLEDTAVLFVLSLAAGLAAPVVFELVFGRFALVSLAVLGQRPRRSSGPRLPQQQRGRPTPGAVEPAAPTGPAPH</sequence>
<dbReference type="PANTHER" id="PTHR37312">
    <property type="entry name" value="MEMBRANE-BOUND ACYLTRANSFERASE YKRP-RELATED"/>
    <property type="match status" value="1"/>
</dbReference>
<dbReference type="Pfam" id="PF01757">
    <property type="entry name" value="Acyl_transf_3"/>
    <property type="match status" value="1"/>
</dbReference>
<gene>
    <name evidence="4" type="ORF">CLV92_10461</name>
</gene>
<feature type="transmembrane region" description="Helical" evidence="2">
    <location>
        <begin position="300"/>
        <end position="333"/>
    </location>
</feature>
<dbReference type="Proteomes" id="UP000239485">
    <property type="component" value="Unassembled WGS sequence"/>
</dbReference>
<proteinExistence type="predicted"/>
<keyword evidence="4" id="KW-0808">Transferase</keyword>
<feature type="transmembrane region" description="Helical" evidence="2">
    <location>
        <begin position="208"/>
        <end position="230"/>
    </location>
</feature>
<reference evidence="4 5" key="1">
    <citation type="submission" date="2018-02" db="EMBL/GenBank/DDBJ databases">
        <title>Genomic Encyclopedia of Archaeal and Bacterial Type Strains, Phase II (KMG-II): from individual species to whole genera.</title>
        <authorList>
            <person name="Goeker M."/>
        </authorList>
    </citation>
    <scope>NUCLEOTIDE SEQUENCE [LARGE SCALE GENOMIC DNA]</scope>
    <source>
        <strain evidence="4 5">DSM 22857</strain>
    </source>
</reference>
<keyword evidence="2" id="KW-1133">Transmembrane helix</keyword>
<evidence type="ECO:0000313" key="4">
    <source>
        <dbReference type="EMBL" id="PPK97244.1"/>
    </source>
</evidence>
<accession>A0A2S6ISL3</accession>
<feature type="transmembrane region" description="Helical" evidence="2">
    <location>
        <begin position="265"/>
        <end position="288"/>
    </location>
</feature>